<keyword evidence="1" id="KW-1133">Transmembrane helix</keyword>
<keyword evidence="1" id="KW-0472">Membrane</keyword>
<feature type="transmembrane region" description="Helical" evidence="1">
    <location>
        <begin position="34"/>
        <end position="53"/>
    </location>
</feature>
<proteinExistence type="predicted"/>
<evidence type="ECO:0000256" key="1">
    <source>
        <dbReference type="SAM" id="Phobius"/>
    </source>
</evidence>
<keyword evidence="1" id="KW-0812">Transmembrane</keyword>
<dbReference type="RefSeq" id="XP_046592363.1">
    <property type="nucleotide sequence ID" value="XM_046736407.1"/>
</dbReference>
<gene>
    <name evidence="4" type="primary">LOC107218608</name>
</gene>
<evidence type="ECO:0000259" key="2">
    <source>
        <dbReference type="PROSITE" id="PS50278"/>
    </source>
</evidence>
<dbReference type="InterPro" id="IPR029034">
    <property type="entry name" value="Cystine-knot_cytokine"/>
</dbReference>
<dbReference type="Pfam" id="PF00341">
    <property type="entry name" value="PDGF"/>
    <property type="match status" value="1"/>
</dbReference>
<dbReference type="SUPFAM" id="SSF57501">
    <property type="entry name" value="Cystine-knot cytokines"/>
    <property type="match status" value="1"/>
</dbReference>
<reference evidence="4" key="1">
    <citation type="submission" date="2025-08" db="UniProtKB">
        <authorList>
            <consortium name="RefSeq"/>
        </authorList>
    </citation>
    <scope>IDENTIFICATION</scope>
    <source>
        <tissue evidence="4">Thorax and Abdomen</tissue>
    </source>
</reference>
<dbReference type="InterPro" id="IPR000072">
    <property type="entry name" value="PDGF/VEGF_dom"/>
</dbReference>
<sequence length="292" mass="33740">MERNTELDELSYESNRCSVKYLLSFSSTDQSARIMNLVGSFGFCIFVSVLTIAQCQVIESMYKEHVDIDCQTALGAMAQTIRTSMCQVKDTLVDLKPTSGYRYVPPIASVKRCDGNCRTGLSCEPLETRITEVYVDVKLLYGRWWMKRCAVVRVEEHVSCRCKCEATEMDCNDRQMFDKNSCKCECKAERESKMKCEEQEGMRWDKDDCSCKCMLMPMPCSTQGIWSEAHCACMNELPNRKYEHEDEKKNSTECQKQLGMWWDEDDGCKCMMLPMKCTIGRRWSKAHCKCVQ</sequence>
<organism evidence="3 4">
    <name type="scientific">Neodiprion lecontei</name>
    <name type="common">Redheaded pine sawfly</name>
    <dbReference type="NCBI Taxonomy" id="441921"/>
    <lineage>
        <taxon>Eukaryota</taxon>
        <taxon>Metazoa</taxon>
        <taxon>Ecdysozoa</taxon>
        <taxon>Arthropoda</taxon>
        <taxon>Hexapoda</taxon>
        <taxon>Insecta</taxon>
        <taxon>Pterygota</taxon>
        <taxon>Neoptera</taxon>
        <taxon>Endopterygota</taxon>
        <taxon>Hymenoptera</taxon>
        <taxon>Tenthredinoidea</taxon>
        <taxon>Diprionidae</taxon>
        <taxon>Diprioninae</taxon>
        <taxon>Neodiprion</taxon>
    </lineage>
</organism>
<evidence type="ECO:0000313" key="4">
    <source>
        <dbReference type="RefSeq" id="XP_046592363.1"/>
    </source>
</evidence>
<feature type="domain" description="Platelet-derived growth factor (PDGF) family profile" evidence="2">
    <location>
        <begin position="98"/>
        <end position="167"/>
    </location>
</feature>
<dbReference type="Gene3D" id="2.10.90.10">
    <property type="entry name" value="Cystine-knot cytokines"/>
    <property type="match status" value="1"/>
</dbReference>
<name>A0ABM3FWG5_NEOLC</name>
<dbReference type="Proteomes" id="UP000829291">
    <property type="component" value="Chromosome 4"/>
</dbReference>
<dbReference type="GeneID" id="107218608"/>
<accession>A0ABM3FWG5</accession>
<protein>
    <submittedName>
        <fullName evidence="4">Balbiani ring protein 3 isoform X1</fullName>
    </submittedName>
</protein>
<evidence type="ECO:0000313" key="3">
    <source>
        <dbReference type="Proteomes" id="UP000829291"/>
    </source>
</evidence>
<keyword evidence="3" id="KW-1185">Reference proteome</keyword>
<dbReference type="PROSITE" id="PS50278">
    <property type="entry name" value="PDGF_2"/>
    <property type="match status" value="1"/>
</dbReference>